<dbReference type="EMBL" id="JACORU010000016">
    <property type="protein sequence ID" value="MBC5768318.1"/>
    <property type="molecule type" value="Genomic_DNA"/>
</dbReference>
<dbReference type="NCBIfam" id="TIGR04438">
    <property type="entry name" value="small_Trp_rich"/>
    <property type="match status" value="1"/>
</dbReference>
<reference evidence="3" key="1">
    <citation type="submission" date="2020-08" db="EMBL/GenBank/DDBJ databases">
        <title>Ramlibacter sp. GTP1 16S ribosomal RNA gene genome sequencing and assembly.</title>
        <authorList>
            <person name="Kang M."/>
        </authorList>
    </citation>
    <scope>NUCLEOTIDE SEQUENCE</scope>
    <source>
        <strain evidence="3">GTP1</strain>
    </source>
</reference>
<accession>A0A923MDE7</accession>
<comment type="caution">
    <text evidence="3">The sequence shown here is derived from an EMBL/GenBank/DDBJ whole genome shotgun (WGS) entry which is preliminary data.</text>
</comment>
<gene>
    <name evidence="3" type="ORF">H8R02_27910</name>
</gene>
<evidence type="ECO:0000256" key="2">
    <source>
        <dbReference type="SAM" id="Phobius"/>
    </source>
</evidence>
<keyword evidence="4" id="KW-1185">Reference proteome</keyword>
<proteinExistence type="predicted"/>
<keyword evidence="2" id="KW-0812">Transmembrane</keyword>
<evidence type="ECO:0000313" key="4">
    <source>
        <dbReference type="Proteomes" id="UP000596827"/>
    </source>
</evidence>
<organism evidence="3 4">
    <name type="scientific">Ramlibacter albus</name>
    <dbReference type="NCBI Taxonomy" id="2079448"/>
    <lineage>
        <taxon>Bacteria</taxon>
        <taxon>Pseudomonadati</taxon>
        <taxon>Pseudomonadota</taxon>
        <taxon>Betaproteobacteria</taxon>
        <taxon>Burkholderiales</taxon>
        <taxon>Comamonadaceae</taxon>
        <taxon>Ramlibacter</taxon>
    </lineage>
</organism>
<dbReference type="AlphaFoldDB" id="A0A923MDE7"/>
<keyword evidence="2" id="KW-1133">Transmembrane helix</keyword>
<feature type="transmembrane region" description="Helical" evidence="2">
    <location>
        <begin position="25"/>
        <end position="42"/>
    </location>
</feature>
<feature type="compositionally biased region" description="Basic and acidic residues" evidence="1">
    <location>
        <begin position="57"/>
        <end position="70"/>
    </location>
</feature>
<keyword evidence="2" id="KW-0472">Membrane</keyword>
<feature type="region of interest" description="Disordered" evidence="1">
    <location>
        <begin position="57"/>
        <end position="80"/>
    </location>
</feature>
<protein>
    <submittedName>
        <fullName evidence="3">TIGR04438 family Trp-rich protein</fullName>
    </submittedName>
</protein>
<dbReference type="Proteomes" id="UP000596827">
    <property type="component" value="Unassembled WGS sequence"/>
</dbReference>
<dbReference type="RefSeq" id="WP_187084951.1">
    <property type="nucleotide sequence ID" value="NZ_JACORU010000016.1"/>
</dbReference>
<name>A0A923MDE7_9BURK</name>
<evidence type="ECO:0000313" key="3">
    <source>
        <dbReference type="EMBL" id="MBC5768318.1"/>
    </source>
</evidence>
<sequence length="80" mass="9256">MLFLLIGIGLLIAKTMEIGQIATWPWWVVLSPFGLAVAWWAWADASGFTKRKAMQREEERKQARIDKNRENIGMAPKKKR</sequence>
<evidence type="ECO:0000256" key="1">
    <source>
        <dbReference type="SAM" id="MobiDB-lite"/>
    </source>
</evidence>
<dbReference type="InterPro" id="IPR031044">
    <property type="entry name" value="Small_Trp_rich"/>
</dbReference>